<feature type="region of interest" description="Disordered" evidence="1">
    <location>
        <begin position="1"/>
        <end position="90"/>
    </location>
</feature>
<dbReference type="EnsemblFungi" id="MAPG_00138T0">
    <property type="protein sequence ID" value="MAPG_00138T0"/>
    <property type="gene ID" value="MAPG_00138"/>
</dbReference>
<protein>
    <submittedName>
        <fullName evidence="2 3">Uncharacterized protein</fullName>
    </submittedName>
</protein>
<dbReference type="VEuPathDB" id="FungiDB:MAPG_00138"/>
<evidence type="ECO:0000256" key="1">
    <source>
        <dbReference type="SAM" id="MobiDB-lite"/>
    </source>
</evidence>
<accession>A0A0C4DK75</accession>
<feature type="compositionally biased region" description="Polar residues" evidence="1">
    <location>
        <begin position="66"/>
        <end position="77"/>
    </location>
</feature>
<dbReference type="Proteomes" id="UP000011715">
    <property type="component" value="Unassembled WGS sequence"/>
</dbReference>
<dbReference type="EMBL" id="GL876966">
    <property type="protein sequence ID" value="KLU81043.1"/>
    <property type="molecule type" value="Genomic_DNA"/>
</dbReference>
<organism evidence="3 4">
    <name type="scientific">Magnaporthiopsis poae (strain ATCC 64411 / 73-15)</name>
    <name type="common">Kentucky bluegrass fungus</name>
    <name type="synonym">Magnaporthe poae</name>
    <dbReference type="NCBI Taxonomy" id="644358"/>
    <lineage>
        <taxon>Eukaryota</taxon>
        <taxon>Fungi</taxon>
        <taxon>Dikarya</taxon>
        <taxon>Ascomycota</taxon>
        <taxon>Pezizomycotina</taxon>
        <taxon>Sordariomycetes</taxon>
        <taxon>Sordariomycetidae</taxon>
        <taxon>Magnaporthales</taxon>
        <taxon>Magnaporthaceae</taxon>
        <taxon>Magnaporthiopsis</taxon>
    </lineage>
</organism>
<dbReference type="AlphaFoldDB" id="A0A0C4DK75"/>
<name>A0A0C4DK75_MAGP6</name>
<evidence type="ECO:0000313" key="4">
    <source>
        <dbReference type="Proteomes" id="UP000011715"/>
    </source>
</evidence>
<evidence type="ECO:0000313" key="2">
    <source>
        <dbReference type="EMBL" id="KLU81043.1"/>
    </source>
</evidence>
<reference evidence="3" key="4">
    <citation type="journal article" date="2015" name="G3 (Bethesda)">
        <title>Genome sequences of three phytopathogenic species of the Magnaporthaceae family of fungi.</title>
        <authorList>
            <person name="Okagaki L.H."/>
            <person name="Nunes C.C."/>
            <person name="Sailsbery J."/>
            <person name="Clay B."/>
            <person name="Brown D."/>
            <person name="John T."/>
            <person name="Oh Y."/>
            <person name="Young N."/>
            <person name="Fitzgerald M."/>
            <person name="Haas B.J."/>
            <person name="Zeng Q."/>
            <person name="Young S."/>
            <person name="Adiconis X."/>
            <person name="Fan L."/>
            <person name="Levin J.Z."/>
            <person name="Mitchell T.K."/>
            <person name="Okubara P.A."/>
            <person name="Farman M.L."/>
            <person name="Kohn L.M."/>
            <person name="Birren B."/>
            <person name="Ma L.-J."/>
            <person name="Dean R.A."/>
        </authorList>
    </citation>
    <scope>NUCLEOTIDE SEQUENCE</scope>
    <source>
        <strain evidence="3">ATCC 64411 / 73-15</strain>
    </source>
</reference>
<evidence type="ECO:0000313" key="3">
    <source>
        <dbReference type="EnsemblFungi" id="MAPG_00138T0"/>
    </source>
</evidence>
<dbReference type="STRING" id="644358.A0A0C4DK75"/>
<sequence length="90" mass="9624">MACIRSPRSTGKQQLDSPVTKSTSRPEKMPAPRTVLGPPATAWAPPPTCTHATAGRTKRFRLLPGQSCNPERSINNRTDCRPPGPAAPPP</sequence>
<proteinExistence type="predicted"/>
<feature type="compositionally biased region" description="Polar residues" evidence="1">
    <location>
        <begin position="7"/>
        <end position="23"/>
    </location>
</feature>
<reference evidence="4" key="2">
    <citation type="submission" date="2010-05" db="EMBL/GenBank/DDBJ databases">
        <title>The genome sequence of Magnaporthe poae strain ATCC 64411.</title>
        <authorList>
            <person name="Ma L.-J."/>
            <person name="Dead R."/>
            <person name="Young S."/>
            <person name="Zeng Q."/>
            <person name="Koehrsen M."/>
            <person name="Alvarado L."/>
            <person name="Berlin A."/>
            <person name="Chapman S.B."/>
            <person name="Chen Z."/>
            <person name="Freedman E."/>
            <person name="Gellesch M."/>
            <person name="Goldberg J."/>
            <person name="Griggs A."/>
            <person name="Gujja S."/>
            <person name="Heilman E.R."/>
            <person name="Heiman D."/>
            <person name="Hepburn T."/>
            <person name="Howarth C."/>
            <person name="Jen D."/>
            <person name="Larson L."/>
            <person name="Mehta T."/>
            <person name="Neiman D."/>
            <person name="Pearson M."/>
            <person name="Roberts A."/>
            <person name="Saif S."/>
            <person name="Shea T."/>
            <person name="Shenoy N."/>
            <person name="Sisk P."/>
            <person name="Stolte C."/>
            <person name="Sykes S."/>
            <person name="Walk T."/>
            <person name="White J."/>
            <person name="Yandava C."/>
            <person name="Haas B."/>
            <person name="Nusbaum C."/>
            <person name="Birren B."/>
        </authorList>
    </citation>
    <scope>NUCLEOTIDE SEQUENCE [LARGE SCALE GENOMIC DNA]</scope>
    <source>
        <strain evidence="4">ATCC 64411 / 73-15</strain>
    </source>
</reference>
<gene>
    <name evidence="2" type="ORF">MAPG_00138</name>
</gene>
<keyword evidence="4" id="KW-1185">Reference proteome</keyword>
<dbReference type="EMBL" id="ADBL01000026">
    <property type="status" value="NOT_ANNOTATED_CDS"/>
    <property type="molecule type" value="Genomic_DNA"/>
</dbReference>
<reference evidence="3" key="5">
    <citation type="submission" date="2015-06" db="UniProtKB">
        <authorList>
            <consortium name="EnsemblFungi"/>
        </authorList>
    </citation>
    <scope>IDENTIFICATION</scope>
    <source>
        <strain evidence="3">ATCC 64411</strain>
    </source>
</reference>
<reference evidence="2" key="1">
    <citation type="submission" date="2010-05" db="EMBL/GenBank/DDBJ databases">
        <title>The Genome Sequence of Magnaporthe poae strain ATCC 64411.</title>
        <authorList>
            <consortium name="The Broad Institute Genome Sequencing Platform"/>
            <consortium name="Broad Institute Genome Sequencing Center for Infectious Disease"/>
            <person name="Ma L.-J."/>
            <person name="Dead R."/>
            <person name="Young S."/>
            <person name="Zeng Q."/>
            <person name="Koehrsen M."/>
            <person name="Alvarado L."/>
            <person name="Berlin A."/>
            <person name="Chapman S.B."/>
            <person name="Chen Z."/>
            <person name="Freedman E."/>
            <person name="Gellesch M."/>
            <person name="Goldberg J."/>
            <person name="Griggs A."/>
            <person name="Gujja S."/>
            <person name="Heilman E.R."/>
            <person name="Heiman D."/>
            <person name="Hepburn T."/>
            <person name="Howarth C."/>
            <person name="Jen D."/>
            <person name="Larson L."/>
            <person name="Mehta T."/>
            <person name="Neiman D."/>
            <person name="Pearson M."/>
            <person name="Roberts A."/>
            <person name="Saif S."/>
            <person name="Shea T."/>
            <person name="Shenoy N."/>
            <person name="Sisk P."/>
            <person name="Stolte C."/>
            <person name="Sykes S."/>
            <person name="Walk T."/>
            <person name="White J."/>
            <person name="Yandava C."/>
            <person name="Haas B."/>
            <person name="Nusbaum C."/>
            <person name="Birren B."/>
        </authorList>
    </citation>
    <scope>NUCLEOTIDE SEQUENCE</scope>
    <source>
        <strain evidence="2">ATCC 64411</strain>
    </source>
</reference>
<feature type="compositionally biased region" description="Low complexity" evidence="1">
    <location>
        <begin position="38"/>
        <end position="54"/>
    </location>
</feature>
<reference evidence="2" key="3">
    <citation type="submission" date="2011-03" db="EMBL/GenBank/DDBJ databases">
        <title>Annotation of Magnaporthe poae ATCC 64411.</title>
        <authorList>
            <person name="Ma L.-J."/>
            <person name="Dead R."/>
            <person name="Young S.K."/>
            <person name="Zeng Q."/>
            <person name="Gargeya S."/>
            <person name="Fitzgerald M."/>
            <person name="Haas B."/>
            <person name="Abouelleil A."/>
            <person name="Alvarado L."/>
            <person name="Arachchi H.M."/>
            <person name="Berlin A."/>
            <person name="Brown A."/>
            <person name="Chapman S.B."/>
            <person name="Chen Z."/>
            <person name="Dunbar C."/>
            <person name="Freedman E."/>
            <person name="Gearin G."/>
            <person name="Gellesch M."/>
            <person name="Goldberg J."/>
            <person name="Griggs A."/>
            <person name="Gujja S."/>
            <person name="Heiman D."/>
            <person name="Howarth C."/>
            <person name="Larson L."/>
            <person name="Lui A."/>
            <person name="MacDonald P.J.P."/>
            <person name="Mehta T."/>
            <person name="Montmayeur A."/>
            <person name="Murphy C."/>
            <person name="Neiman D."/>
            <person name="Pearson M."/>
            <person name="Priest M."/>
            <person name="Roberts A."/>
            <person name="Saif S."/>
            <person name="Shea T."/>
            <person name="Shenoy N."/>
            <person name="Sisk P."/>
            <person name="Stolte C."/>
            <person name="Sykes S."/>
            <person name="Yandava C."/>
            <person name="Wortman J."/>
            <person name="Nusbaum C."/>
            <person name="Birren B."/>
        </authorList>
    </citation>
    <scope>NUCLEOTIDE SEQUENCE</scope>
    <source>
        <strain evidence="2">ATCC 64411</strain>
    </source>
</reference>